<keyword evidence="1" id="KW-1133">Transmembrane helix</keyword>
<organism evidence="2 3">
    <name type="scientific">Gordonia malaquae NBRC 108250</name>
    <dbReference type="NCBI Taxonomy" id="1223542"/>
    <lineage>
        <taxon>Bacteria</taxon>
        <taxon>Bacillati</taxon>
        <taxon>Actinomycetota</taxon>
        <taxon>Actinomycetes</taxon>
        <taxon>Mycobacteriales</taxon>
        <taxon>Gordoniaceae</taxon>
        <taxon>Gordonia</taxon>
    </lineage>
</organism>
<evidence type="ECO:0000313" key="2">
    <source>
        <dbReference type="EMBL" id="GAC81422.1"/>
    </source>
</evidence>
<protein>
    <submittedName>
        <fullName evidence="2">Uncharacterized protein</fullName>
    </submittedName>
</protein>
<accession>M3UZJ3</accession>
<dbReference type="RefSeq" id="WP_008381158.1">
    <property type="nucleotide sequence ID" value="NZ_BAOP01000034.1"/>
</dbReference>
<feature type="transmembrane region" description="Helical" evidence="1">
    <location>
        <begin position="12"/>
        <end position="45"/>
    </location>
</feature>
<gene>
    <name evidence="2" type="ORF">GM1_034_00090</name>
</gene>
<dbReference type="STRING" id="410332.SAMN04488550_0952"/>
<evidence type="ECO:0000256" key="1">
    <source>
        <dbReference type="SAM" id="Phobius"/>
    </source>
</evidence>
<comment type="caution">
    <text evidence="2">The sequence shown here is derived from an EMBL/GenBank/DDBJ whole genome shotgun (WGS) entry which is preliminary data.</text>
</comment>
<keyword evidence="3" id="KW-1185">Reference proteome</keyword>
<proteinExistence type="predicted"/>
<dbReference type="EMBL" id="BAOP01000034">
    <property type="protein sequence ID" value="GAC81422.1"/>
    <property type="molecule type" value="Genomic_DNA"/>
</dbReference>
<reference evidence="2 3" key="1">
    <citation type="submission" date="2013-02" db="EMBL/GenBank/DDBJ databases">
        <title>Whole genome shotgun sequence of Gordonia malaquae NBRC 108250.</title>
        <authorList>
            <person name="Yoshida I."/>
            <person name="Hosoyama A."/>
            <person name="Tsuchikane K."/>
            <person name="Ando Y."/>
            <person name="Baba S."/>
            <person name="Ohji S."/>
            <person name="Hamada M."/>
            <person name="Tamura T."/>
            <person name="Yamazoe A."/>
            <person name="Yamazaki S."/>
            <person name="Fujita N."/>
        </authorList>
    </citation>
    <scope>NUCLEOTIDE SEQUENCE [LARGE SCALE GENOMIC DNA]</scope>
    <source>
        <strain evidence="2 3">NBRC 108250</strain>
    </source>
</reference>
<name>M3UZJ3_GORML</name>
<sequence>MILPISVSKRIVVGLVVVPVAFVWIWLIYPAVAAIPGIAVCMVTVAVSRRRARRDTADAREEVAYTTNLP</sequence>
<evidence type="ECO:0000313" key="3">
    <source>
        <dbReference type="Proteomes" id="UP000035009"/>
    </source>
</evidence>
<keyword evidence="1" id="KW-0812">Transmembrane</keyword>
<dbReference type="Proteomes" id="UP000035009">
    <property type="component" value="Unassembled WGS sequence"/>
</dbReference>
<dbReference type="AlphaFoldDB" id="M3UZJ3"/>
<keyword evidence="1" id="KW-0472">Membrane</keyword>